<protein>
    <submittedName>
        <fullName evidence="2">Unannotated protein</fullName>
    </submittedName>
</protein>
<feature type="transmembrane region" description="Helical" evidence="1">
    <location>
        <begin position="298"/>
        <end position="317"/>
    </location>
</feature>
<sequence length="465" mass="48919">MPDLGVLKRDSWYLAIGSLVLAVASVIWLPAITGPDPNAWLSWSHSLLHGHGIDFGYGPAWKPLPVIVTIPLGLPGKGFAAAAWLLTVRFAFFWCSASLYLLVRKDAGLLAGVVAAVLPFALRPWVNVAVAGESETVALALVLTAALVHFKGKPRATVLLLAAAGLSRPEVWPLLLIYIVWQARSGERKVVPVGIASFVGLGLAWAALPRLLDIGATKFGMTTGHSLHDATFQTIIDNTLGVIPPKAWVLIPIGLVAAAFQRKLVILTLAIAAGLLVVEIATLWALHPPISQTGYTPVLRYFAAAGVMACGVAGYGAQSLRDLFPEGAGRILGGAAAVALVAWSLGTAFEPNHLGVQRAQAIARSTDSAVAAIDSAGGVERVRPCLPFTISSFSAISWDIARRLGLPLSASTTKPHSPSIALDYTAGSWVLSTAPPSTNRGARVIGRSDLWRVMYYPGLGGCLKP</sequence>
<feature type="transmembrane region" description="Helical" evidence="1">
    <location>
        <begin position="193"/>
        <end position="212"/>
    </location>
</feature>
<feature type="transmembrane region" description="Helical" evidence="1">
    <location>
        <begin position="109"/>
        <end position="126"/>
    </location>
</feature>
<evidence type="ECO:0000313" key="2">
    <source>
        <dbReference type="EMBL" id="CAB4871293.1"/>
    </source>
</evidence>
<gene>
    <name evidence="2" type="ORF">UFOPK3444_00740</name>
</gene>
<feature type="transmembrane region" description="Helical" evidence="1">
    <location>
        <begin position="157"/>
        <end position="181"/>
    </location>
</feature>
<keyword evidence="1" id="KW-0472">Membrane</keyword>
<dbReference type="AlphaFoldDB" id="A0A6J7DV61"/>
<feature type="transmembrane region" description="Helical" evidence="1">
    <location>
        <begin position="12"/>
        <end position="32"/>
    </location>
</feature>
<evidence type="ECO:0000256" key="1">
    <source>
        <dbReference type="SAM" id="Phobius"/>
    </source>
</evidence>
<feature type="transmembrane region" description="Helical" evidence="1">
    <location>
        <begin position="264"/>
        <end position="286"/>
    </location>
</feature>
<feature type="transmembrane region" description="Helical" evidence="1">
    <location>
        <begin position="329"/>
        <end position="349"/>
    </location>
</feature>
<proteinExistence type="predicted"/>
<keyword evidence="1" id="KW-1133">Transmembrane helix</keyword>
<dbReference type="EMBL" id="CAFBLU010000009">
    <property type="protein sequence ID" value="CAB4871293.1"/>
    <property type="molecule type" value="Genomic_DNA"/>
</dbReference>
<name>A0A6J7DV61_9ZZZZ</name>
<accession>A0A6J7DV61</accession>
<keyword evidence="1" id="KW-0812">Transmembrane</keyword>
<organism evidence="2">
    <name type="scientific">freshwater metagenome</name>
    <dbReference type="NCBI Taxonomy" id="449393"/>
    <lineage>
        <taxon>unclassified sequences</taxon>
        <taxon>metagenomes</taxon>
        <taxon>ecological metagenomes</taxon>
    </lineage>
</organism>
<reference evidence="2" key="1">
    <citation type="submission" date="2020-05" db="EMBL/GenBank/DDBJ databases">
        <authorList>
            <person name="Chiriac C."/>
            <person name="Salcher M."/>
            <person name="Ghai R."/>
            <person name="Kavagutti S V."/>
        </authorList>
    </citation>
    <scope>NUCLEOTIDE SEQUENCE</scope>
</reference>
<feature type="transmembrane region" description="Helical" evidence="1">
    <location>
        <begin position="81"/>
        <end position="102"/>
    </location>
</feature>